<dbReference type="Proteomes" id="UP000828390">
    <property type="component" value="Unassembled WGS sequence"/>
</dbReference>
<gene>
    <name evidence="2" type="ORF">DPMN_042217</name>
</gene>
<feature type="compositionally biased region" description="Basic and acidic residues" evidence="1">
    <location>
        <begin position="1"/>
        <end position="21"/>
    </location>
</feature>
<comment type="caution">
    <text evidence="2">The sequence shown here is derived from an EMBL/GenBank/DDBJ whole genome shotgun (WGS) entry which is preliminary data.</text>
</comment>
<feature type="region of interest" description="Disordered" evidence="1">
    <location>
        <begin position="1"/>
        <end position="26"/>
    </location>
</feature>
<dbReference type="EMBL" id="JAIWYP010000011">
    <property type="protein sequence ID" value="KAH3735682.1"/>
    <property type="molecule type" value="Genomic_DNA"/>
</dbReference>
<protein>
    <submittedName>
        <fullName evidence="2">Uncharacterized protein</fullName>
    </submittedName>
</protein>
<evidence type="ECO:0000313" key="3">
    <source>
        <dbReference type="Proteomes" id="UP000828390"/>
    </source>
</evidence>
<reference evidence="2" key="2">
    <citation type="submission" date="2020-11" db="EMBL/GenBank/DDBJ databases">
        <authorList>
            <person name="McCartney M.A."/>
            <person name="Auch B."/>
            <person name="Kono T."/>
            <person name="Mallez S."/>
            <person name="Becker A."/>
            <person name="Gohl D.M."/>
            <person name="Silverstein K.A.T."/>
            <person name="Koren S."/>
            <person name="Bechman K.B."/>
            <person name="Herman A."/>
            <person name="Abrahante J.E."/>
            <person name="Garbe J."/>
        </authorList>
    </citation>
    <scope>NUCLEOTIDE SEQUENCE</scope>
    <source>
        <strain evidence="2">Duluth1</strain>
        <tissue evidence="2">Whole animal</tissue>
    </source>
</reference>
<accession>A0A9D4HWS6</accession>
<proteinExistence type="predicted"/>
<sequence length="69" mass="8073">MEKKPKRPLHDRSHANHEKQHVFRTGNGITVRTSNICNLTCNYMHIATTEFTNLPGRNIKRFPKYRPAV</sequence>
<dbReference type="AlphaFoldDB" id="A0A9D4HWS6"/>
<name>A0A9D4HWS6_DREPO</name>
<evidence type="ECO:0000313" key="2">
    <source>
        <dbReference type="EMBL" id="KAH3735682.1"/>
    </source>
</evidence>
<organism evidence="2 3">
    <name type="scientific">Dreissena polymorpha</name>
    <name type="common">Zebra mussel</name>
    <name type="synonym">Mytilus polymorpha</name>
    <dbReference type="NCBI Taxonomy" id="45954"/>
    <lineage>
        <taxon>Eukaryota</taxon>
        <taxon>Metazoa</taxon>
        <taxon>Spiralia</taxon>
        <taxon>Lophotrochozoa</taxon>
        <taxon>Mollusca</taxon>
        <taxon>Bivalvia</taxon>
        <taxon>Autobranchia</taxon>
        <taxon>Heteroconchia</taxon>
        <taxon>Euheterodonta</taxon>
        <taxon>Imparidentia</taxon>
        <taxon>Neoheterodontei</taxon>
        <taxon>Myida</taxon>
        <taxon>Dreissenoidea</taxon>
        <taxon>Dreissenidae</taxon>
        <taxon>Dreissena</taxon>
    </lineage>
</organism>
<evidence type="ECO:0000256" key="1">
    <source>
        <dbReference type="SAM" id="MobiDB-lite"/>
    </source>
</evidence>
<keyword evidence="3" id="KW-1185">Reference proteome</keyword>
<reference evidence="2" key="1">
    <citation type="journal article" date="2019" name="bioRxiv">
        <title>The Genome of the Zebra Mussel, Dreissena polymorpha: A Resource for Invasive Species Research.</title>
        <authorList>
            <person name="McCartney M.A."/>
            <person name="Auch B."/>
            <person name="Kono T."/>
            <person name="Mallez S."/>
            <person name="Zhang Y."/>
            <person name="Obille A."/>
            <person name="Becker A."/>
            <person name="Abrahante J.E."/>
            <person name="Garbe J."/>
            <person name="Badalamenti J.P."/>
            <person name="Herman A."/>
            <person name="Mangelson H."/>
            <person name="Liachko I."/>
            <person name="Sullivan S."/>
            <person name="Sone E.D."/>
            <person name="Koren S."/>
            <person name="Silverstein K.A.T."/>
            <person name="Beckman K.B."/>
            <person name="Gohl D.M."/>
        </authorList>
    </citation>
    <scope>NUCLEOTIDE SEQUENCE</scope>
    <source>
        <strain evidence="2">Duluth1</strain>
        <tissue evidence="2">Whole animal</tissue>
    </source>
</reference>